<dbReference type="Gene3D" id="1.10.3130.20">
    <property type="entry name" value="Phycobilisome linker domain"/>
    <property type="match status" value="1"/>
</dbReference>
<feature type="domain" description="DUF4214" evidence="3">
    <location>
        <begin position="942"/>
        <end position="1010"/>
    </location>
</feature>
<dbReference type="InterPro" id="IPR025282">
    <property type="entry name" value="DUF4214"/>
</dbReference>
<dbReference type="Pfam" id="PF13205">
    <property type="entry name" value="Big_5"/>
    <property type="match status" value="1"/>
</dbReference>
<evidence type="ECO:0000259" key="2">
    <source>
        <dbReference type="Pfam" id="PF13205"/>
    </source>
</evidence>
<sequence length="1026" mass="108745">MSDDYSSDILTTGRMNIGFNAHGRFDAMFDADWFRVSLVAGQTYSFGLSDDSYGFNKPLDLAQVDLAMFNGQGERLAYAHNDKPGTELKMTFTAVTGGEYFMSAQTTSAQTGTYRLGYTLADDYSSDNSNAGHLEPGAEISGAFQFPGDVDRFTFEMVVGHTYYLQIASPISRYYDPVGGGVKDAAGNYVERTASVAEDGTVTVAVIAPRSGTFTLDVGAQSAYDFDGIPYTVRELAVATDDYGGTTFLASQIDVGAQVSGVLEAGLDHDVFRVSLSAGVSYAIDLHRSGVAPFLDGLHFVLTDSGGAKVATIGQNDGHYTFTPTRAGNYYIDVSNSDGVPAEPTLAYLLTVAPAADDYAANIGGAGALELGQPLVARLESAGDRDWFAVQLDAGATYWFDLRSVSGADGSHGIYEGQLRVFDARGALLADTGGTQTWSMQRLPFVPAAGGTYYVEVAGPHNTSGSYEVLARVGIADDAGNDAAHAVVLRPEATVNGNLEVRGDLDVYKLSVVAGRTYSVSLLSPTYVSDYHPSSLRPSVMDSARHDVVVRHPKESLFLFEAASTGDYYLTVRDDTLQAQDYRLKVTSYQDDYPANAGTRGMLEVGGRVHGVIDSADDVDWIKVHVDAGQTYAYDLLGFFGGGGTLTASVPWSGFSLNDSDGKVVGNATGAAGAEARLIYAATASGDMYLAVHGGLNTMGSYTVAATQISGDHTAPTLAGVFLLNGGVLGDGAAGMPLAARYTLKFDEIVKPAALSGVTLTDAGGHQLATEDSVRLSGDQIVIRTGYLRPDTDYTLSIAAGTVQDLAGNPNQAAVYHFHTSPFSEGASGGDDMLRGGTISGKQIDGLAGRDTVHYDMTSYSLGVKADADKITLQSYQNGQADTLRGVERIVFSDVAYAYDVGGTGGQAYRMYQAALDRSPDTDGLGYWINALDHGYSLQGVAKNFIASAEFQAKYGAAPSDADFVTSLYHNVLHREPEQAGYDYWIKALAVGAPREQILMNFSESAENQAALLPLIGKGFAYTYYG</sequence>
<dbReference type="Gene3D" id="2.60.120.380">
    <property type="match status" value="6"/>
</dbReference>
<evidence type="ECO:0000256" key="1">
    <source>
        <dbReference type="ARBA" id="ARBA00022729"/>
    </source>
</evidence>
<evidence type="ECO:0000313" key="5">
    <source>
        <dbReference type="Proteomes" id="UP000470302"/>
    </source>
</evidence>
<comment type="caution">
    <text evidence="4">The sequence shown here is derived from an EMBL/GenBank/DDBJ whole genome shotgun (WGS) entry which is preliminary data.</text>
</comment>
<feature type="domain" description="SbsA Ig-like" evidence="2">
    <location>
        <begin position="730"/>
        <end position="820"/>
    </location>
</feature>
<dbReference type="Pfam" id="PF13946">
    <property type="entry name" value="DUF4214"/>
    <property type="match status" value="1"/>
</dbReference>
<evidence type="ECO:0000259" key="3">
    <source>
        <dbReference type="Pfam" id="PF13946"/>
    </source>
</evidence>
<proteinExistence type="predicted"/>
<dbReference type="InterPro" id="IPR038255">
    <property type="entry name" value="PBS_linker_sf"/>
</dbReference>
<dbReference type="AlphaFoldDB" id="A0A845G483"/>
<evidence type="ECO:0000313" key="4">
    <source>
        <dbReference type="EMBL" id="MYM88252.1"/>
    </source>
</evidence>
<reference evidence="4 5" key="1">
    <citation type="submission" date="2020-01" db="EMBL/GenBank/DDBJ databases">
        <title>Novel species isolated from a subtropical stream in China.</title>
        <authorList>
            <person name="Lu H."/>
        </authorList>
    </citation>
    <scope>NUCLEOTIDE SEQUENCE [LARGE SCALE GENOMIC DNA]</scope>
    <source>
        <strain evidence="4 5">FT82W</strain>
    </source>
</reference>
<name>A0A845G483_9BURK</name>
<dbReference type="Proteomes" id="UP000470302">
    <property type="component" value="Unassembled WGS sequence"/>
</dbReference>
<keyword evidence="1" id="KW-0732">Signal</keyword>
<accession>A0A845G483</accession>
<gene>
    <name evidence="4" type="ORF">GTP91_13810</name>
</gene>
<dbReference type="EMBL" id="WWCW01000042">
    <property type="protein sequence ID" value="MYM88252.1"/>
    <property type="molecule type" value="Genomic_DNA"/>
</dbReference>
<dbReference type="RefSeq" id="WP_161097314.1">
    <property type="nucleotide sequence ID" value="NZ_WWCW01000042.1"/>
</dbReference>
<dbReference type="InterPro" id="IPR032812">
    <property type="entry name" value="SbsA_Ig"/>
</dbReference>
<protein>
    <submittedName>
        <fullName evidence="4">DUF4214 domain-containing protein</fullName>
    </submittedName>
</protein>
<organism evidence="4 5">
    <name type="scientific">Duganella vulcania</name>
    <dbReference type="NCBI Taxonomy" id="2692166"/>
    <lineage>
        <taxon>Bacteria</taxon>
        <taxon>Pseudomonadati</taxon>
        <taxon>Pseudomonadota</taxon>
        <taxon>Betaproteobacteria</taxon>
        <taxon>Burkholderiales</taxon>
        <taxon>Oxalobacteraceae</taxon>
        <taxon>Telluria group</taxon>
        <taxon>Duganella</taxon>
    </lineage>
</organism>